<dbReference type="Gene3D" id="3.40.50.2000">
    <property type="entry name" value="Glycogen Phosphorylase B"/>
    <property type="match status" value="3"/>
</dbReference>
<dbReference type="PANTHER" id="PTHR11926">
    <property type="entry name" value="GLUCOSYL/GLUCURONOSYL TRANSFERASES"/>
    <property type="match status" value="1"/>
</dbReference>
<reference evidence="5" key="1">
    <citation type="journal article" date="2019" name="Plant Biotechnol. J.">
        <title>Genome sequencing of the Australian wild diploid species Gossypium australe highlights disease resistance and delayed gland morphogenesis.</title>
        <authorList>
            <person name="Cai Y."/>
            <person name="Cai X."/>
            <person name="Wang Q."/>
            <person name="Wang P."/>
            <person name="Zhang Y."/>
            <person name="Cai C."/>
            <person name="Xu Y."/>
            <person name="Wang K."/>
            <person name="Zhou Z."/>
            <person name="Wang C."/>
            <person name="Geng S."/>
            <person name="Li B."/>
            <person name="Dong Q."/>
            <person name="Hou Y."/>
            <person name="Wang H."/>
            <person name="Ai P."/>
            <person name="Liu Z."/>
            <person name="Yi F."/>
            <person name="Sun M."/>
            <person name="An G."/>
            <person name="Cheng J."/>
            <person name="Zhang Y."/>
            <person name="Shi Q."/>
            <person name="Xie Y."/>
            <person name="Shi X."/>
            <person name="Chang Y."/>
            <person name="Huang F."/>
            <person name="Chen Y."/>
            <person name="Hong S."/>
            <person name="Mi L."/>
            <person name="Sun Q."/>
            <person name="Zhang L."/>
            <person name="Zhou B."/>
            <person name="Peng R."/>
            <person name="Zhang X."/>
            <person name="Liu F."/>
        </authorList>
    </citation>
    <scope>NUCLEOTIDE SEQUENCE [LARGE SCALE GENOMIC DNA]</scope>
    <source>
        <strain evidence="5">cv. PA1801</strain>
    </source>
</reference>
<comment type="caution">
    <text evidence="4">The sequence shown here is derived from an EMBL/GenBank/DDBJ whole genome shotgun (WGS) entry which is preliminary data.</text>
</comment>
<evidence type="ECO:0000256" key="3">
    <source>
        <dbReference type="ARBA" id="ARBA00022679"/>
    </source>
</evidence>
<keyword evidence="3 4" id="KW-0808">Transferase</keyword>
<accession>A0A5B6WNP3</accession>
<evidence type="ECO:0000256" key="2">
    <source>
        <dbReference type="ARBA" id="ARBA00022676"/>
    </source>
</evidence>
<sequence length="413" mass="46542">MLTSYVEKPQGHVNPQLRLGKRLASKGLLITLSTPKVFGKQMAKASNITDDQLILVGDGFLQFESFQDGWDDDDPRRAHLDQYIHQLELAGKPAILAMIKRYAEQNRPFSCLINNSYIPWASDLPSMPLLKHDEVPSYLRPSTPFDFLRTAILGQFKKLDKPFCVLIDTFQELEPEIVEYVSKFCLIKTVGPLFKYPEMPNNTIRCDIMKPDDCIEWLDSKLASSVIYISFGTVVYLKQEQVDEIAKALLATDISFLWVMKPPAKEFGLPFNTLPEGFLEKTGDNGKILLWSPQVKVLTHPSVSYFISHCGWNSALETLSCGLPIIAFPQWGDQVTNAVYLVYVFKIGLRMGRGKGKKRITPKEDVAKCFVEAMVGLKAKDLKSNALKWKLAAEEQSQTAVPLIGTCKLSLMR</sequence>
<organism evidence="4 5">
    <name type="scientific">Gossypium australe</name>
    <dbReference type="NCBI Taxonomy" id="47621"/>
    <lineage>
        <taxon>Eukaryota</taxon>
        <taxon>Viridiplantae</taxon>
        <taxon>Streptophyta</taxon>
        <taxon>Embryophyta</taxon>
        <taxon>Tracheophyta</taxon>
        <taxon>Spermatophyta</taxon>
        <taxon>Magnoliopsida</taxon>
        <taxon>eudicotyledons</taxon>
        <taxon>Gunneridae</taxon>
        <taxon>Pentapetalae</taxon>
        <taxon>rosids</taxon>
        <taxon>malvids</taxon>
        <taxon>Malvales</taxon>
        <taxon>Malvaceae</taxon>
        <taxon>Malvoideae</taxon>
        <taxon>Gossypium</taxon>
    </lineage>
</organism>
<dbReference type="FunFam" id="3.40.50.2000:FF:000060">
    <property type="entry name" value="Glycosyltransferase"/>
    <property type="match status" value="1"/>
</dbReference>
<evidence type="ECO:0000313" key="5">
    <source>
        <dbReference type="Proteomes" id="UP000325315"/>
    </source>
</evidence>
<name>A0A5B6WNP3_9ROSI</name>
<dbReference type="CDD" id="cd03784">
    <property type="entry name" value="GT1_Gtf-like"/>
    <property type="match status" value="1"/>
</dbReference>
<dbReference type="OrthoDB" id="5835829at2759"/>
<dbReference type="GO" id="GO:0080043">
    <property type="term" value="F:quercetin 3-O-glucosyltransferase activity"/>
    <property type="evidence" value="ECO:0007669"/>
    <property type="project" value="TreeGrafter"/>
</dbReference>
<protein>
    <submittedName>
        <fullName evidence="4">Limonoid UDP-glucosyltransferase-like</fullName>
    </submittedName>
</protein>
<dbReference type="SUPFAM" id="SSF53756">
    <property type="entry name" value="UDP-Glycosyltransferase/glycogen phosphorylase"/>
    <property type="match status" value="1"/>
</dbReference>
<dbReference type="GO" id="GO:0080044">
    <property type="term" value="F:quercetin 7-O-glucosyltransferase activity"/>
    <property type="evidence" value="ECO:0007669"/>
    <property type="project" value="TreeGrafter"/>
</dbReference>
<evidence type="ECO:0000313" key="4">
    <source>
        <dbReference type="EMBL" id="KAA3482442.1"/>
    </source>
</evidence>
<keyword evidence="2" id="KW-0328">Glycosyltransferase</keyword>
<comment type="similarity">
    <text evidence="1">Belongs to the UDP-glycosyltransferase family.</text>
</comment>
<gene>
    <name evidence="4" type="ORF">EPI10_004687</name>
</gene>
<dbReference type="EMBL" id="SMMG02000002">
    <property type="protein sequence ID" value="KAA3482442.1"/>
    <property type="molecule type" value="Genomic_DNA"/>
</dbReference>
<dbReference type="Pfam" id="PF00201">
    <property type="entry name" value="UDPGT"/>
    <property type="match status" value="1"/>
</dbReference>
<dbReference type="AlphaFoldDB" id="A0A5B6WNP3"/>
<proteinExistence type="inferred from homology"/>
<dbReference type="InterPro" id="IPR002213">
    <property type="entry name" value="UDP_glucos_trans"/>
</dbReference>
<keyword evidence="5" id="KW-1185">Reference proteome</keyword>
<dbReference type="Proteomes" id="UP000325315">
    <property type="component" value="Unassembled WGS sequence"/>
</dbReference>
<evidence type="ECO:0000256" key="1">
    <source>
        <dbReference type="ARBA" id="ARBA00009995"/>
    </source>
</evidence>
<dbReference type="PANTHER" id="PTHR11926:SF986">
    <property type="entry name" value="UDP-GLYCOSYLTRANSFERASE 84A1"/>
    <property type="match status" value="1"/>
</dbReference>